<gene>
    <name evidence="3" type="ORF">PAPYR_4658</name>
</gene>
<organism evidence="3 4">
    <name type="scientific">Paratrimastix pyriformis</name>
    <dbReference type="NCBI Taxonomy" id="342808"/>
    <lineage>
        <taxon>Eukaryota</taxon>
        <taxon>Metamonada</taxon>
        <taxon>Preaxostyla</taxon>
        <taxon>Paratrimastigidae</taxon>
        <taxon>Paratrimastix</taxon>
    </lineage>
</organism>
<feature type="compositionally biased region" description="Low complexity" evidence="1">
    <location>
        <begin position="530"/>
        <end position="544"/>
    </location>
</feature>
<dbReference type="EMBL" id="JAPMOS010000020">
    <property type="protein sequence ID" value="KAJ4459358.1"/>
    <property type="molecule type" value="Genomic_DNA"/>
</dbReference>
<feature type="region of interest" description="Disordered" evidence="1">
    <location>
        <begin position="387"/>
        <end position="406"/>
    </location>
</feature>
<sequence length="727" mass="73341">MSESHKRPGGPPAVGKLARARLEVKKVKTGLKGGGRKPPTSSTFQWIQKDDLSLISAVEQGKSFSEIRRTVSFAHPYTIRDLERRWWFLLVGPRTVVECTLSFEELEKAVLTDVLKSEPYTDHSLYLSFEPPATATSPARPSDPWTILSLEAQLASGLPPALSMRCCGPSLGPGGPAAALLDDSQGMLLEGQQPAATAHDSGITNAPTQGLALAAPASGAPVPMEPQAALAAATTTTPSGTTSTITASSATSPQSTLVSGISHTATATATAAATTIATITAATTTTDTTAGAATTTTTSGNGFSLPAAAAPSPILTPPELSPPDLVLLTPPPVPTSGAPAPATEPAVESMAVEAALPPPLPVVPHLDACAAAPPHEDHAAAVPEATPPVAEIPPTQGEAPIPPPPVEAASFVSAAAMPAHGWAAQAGSGLVALPSVLGTLRGARLCAFLIHRTTLLGSGSTCRAATPGATATPPCTNPNPSAAPPPCPAATPVASPISTSPPAAGSFAPAAVSAAPTTPSLVHDHDDHTTAASSAASQAGSTGPFPAPPAPASSTGTSDATAALGADTLTPSSCRHSDLTRSRGAASHIHHDFIGSNHASCRHAILTRSRAGSAPEAVSFEDDEVDVDLCDEDPTAQGTNHRVLLHVSAGGQWSLLNLGGTLVRVGTAILAPGAARALPITAPAFQVGSMHLVVESSPSRLRRLLADDPEAAVADQEWEAWTGCRTP</sequence>
<feature type="compositionally biased region" description="Low complexity" evidence="1">
    <location>
        <begin position="464"/>
        <end position="474"/>
    </location>
</feature>
<keyword evidence="4" id="KW-1185">Reference proteome</keyword>
<evidence type="ECO:0000256" key="1">
    <source>
        <dbReference type="SAM" id="MobiDB-lite"/>
    </source>
</evidence>
<evidence type="ECO:0000259" key="2">
    <source>
        <dbReference type="Pfam" id="PF13325"/>
    </source>
</evidence>
<dbReference type="Pfam" id="PF13325">
    <property type="entry name" value="MCRS_N"/>
    <property type="match status" value="1"/>
</dbReference>
<name>A0ABQ8UJG3_9EUKA</name>
<dbReference type="Proteomes" id="UP001141327">
    <property type="component" value="Unassembled WGS sequence"/>
</dbReference>
<feature type="region of interest" description="Disordered" evidence="1">
    <location>
        <begin position="459"/>
        <end position="560"/>
    </location>
</feature>
<feature type="domain" description="Microspherule protein N-terminal" evidence="2">
    <location>
        <begin position="45"/>
        <end position="121"/>
    </location>
</feature>
<accession>A0ABQ8UJG3</accession>
<feature type="compositionally biased region" description="Pro residues" evidence="1">
    <location>
        <begin position="475"/>
        <end position="489"/>
    </location>
</feature>
<dbReference type="InterPro" id="IPR025999">
    <property type="entry name" value="MCRS_N"/>
</dbReference>
<evidence type="ECO:0000313" key="4">
    <source>
        <dbReference type="Proteomes" id="UP001141327"/>
    </source>
</evidence>
<proteinExistence type="predicted"/>
<protein>
    <recommendedName>
        <fullName evidence="2">Microspherule protein N-terminal domain-containing protein</fullName>
    </recommendedName>
</protein>
<comment type="caution">
    <text evidence="3">The sequence shown here is derived from an EMBL/GenBank/DDBJ whole genome shotgun (WGS) entry which is preliminary data.</text>
</comment>
<reference evidence="3" key="1">
    <citation type="journal article" date="2022" name="bioRxiv">
        <title>Genomics of Preaxostyla Flagellates Illuminates Evolutionary Transitions and the Path Towards Mitochondrial Loss.</title>
        <authorList>
            <person name="Novak L.V.F."/>
            <person name="Treitli S.C."/>
            <person name="Pyrih J."/>
            <person name="Halakuc P."/>
            <person name="Pipaliya S.V."/>
            <person name="Vacek V."/>
            <person name="Brzon O."/>
            <person name="Soukal P."/>
            <person name="Eme L."/>
            <person name="Dacks J.B."/>
            <person name="Karnkowska A."/>
            <person name="Elias M."/>
            <person name="Hampl V."/>
        </authorList>
    </citation>
    <scope>NUCLEOTIDE SEQUENCE</scope>
    <source>
        <strain evidence="3">RCP-MX</strain>
    </source>
</reference>
<dbReference type="SUPFAM" id="SSF64518">
    <property type="entry name" value="Phase 1 flagellin"/>
    <property type="match status" value="1"/>
</dbReference>
<feature type="compositionally biased region" description="Low complexity" evidence="1">
    <location>
        <begin position="490"/>
        <end position="520"/>
    </location>
</feature>
<evidence type="ECO:0000313" key="3">
    <source>
        <dbReference type="EMBL" id="KAJ4459358.1"/>
    </source>
</evidence>
<feature type="region of interest" description="Disordered" evidence="1">
    <location>
        <begin position="228"/>
        <end position="254"/>
    </location>
</feature>
<feature type="region of interest" description="Disordered" evidence="1">
    <location>
        <begin position="292"/>
        <end position="313"/>
    </location>
</feature>